<name>A0A074J7K2_9RHOB</name>
<dbReference type="RefSeq" id="WP_038076330.1">
    <property type="nucleotide sequence ID" value="NZ_AUND01000014.1"/>
</dbReference>
<feature type="transmembrane region" description="Helical" evidence="1">
    <location>
        <begin position="77"/>
        <end position="95"/>
    </location>
</feature>
<evidence type="ECO:0000313" key="2">
    <source>
        <dbReference type="EMBL" id="KEO53491.1"/>
    </source>
</evidence>
<comment type="caution">
    <text evidence="2">The sequence shown here is derived from an EMBL/GenBank/DDBJ whole genome shotgun (WGS) entry which is preliminary data.</text>
</comment>
<evidence type="ECO:0000313" key="3">
    <source>
        <dbReference type="Proteomes" id="UP000027432"/>
    </source>
</evidence>
<dbReference type="Proteomes" id="UP000027432">
    <property type="component" value="Unassembled WGS sequence"/>
</dbReference>
<proteinExistence type="predicted"/>
<feature type="transmembrane region" description="Helical" evidence="1">
    <location>
        <begin position="42"/>
        <end position="70"/>
    </location>
</feature>
<keyword evidence="1" id="KW-0472">Membrane</keyword>
<reference evidence="2 3" key="1">
    <citation type="submission" date="2013-07" db="EMBL/GenBank/DDBJ databases">
        <title>Thioclava pacifica DSM 10166 Genome Sequencing.</title>
        <authorList>
            <person name="Lai Q."/>
            <person name="Shao Z."/>
        </authorList>
    </citation>
    <scope>NUCLEOTIDE SEQUENCE [LARGE SCALE GENOMIC DNA]</scope>
    <source>
        <strain evidence="2 3">DSM 10166</strain>
    </source>
</reference>
<protein>
    <submittedName>
        <fullName evidence="2">Uncharacterized protein</fullName>
    </submittedName>
</protein>
<dbReference type="EMBL" id="AUND01000014">
    <property type="protein sequence ID" value="KEO53491.1"/>
    <property type="molecule type" value="Genomic_DNA"/>
</dbReference>
<keyword evidence="1" id="KW-0812">Transmembrane</keyword>
<dbReference type="eggNOG" id="ENOG5032VN5">
    <property type="taxonomic scope" value="Bacteria"/>
</dbReference>
<feature type="transmembrane region" description="Helical" evidence="1">
    <location>
        <begin position="107"/>
        <end position="128"/>
    </location>
</feature>
<accession>A0A074J7K2</accession>
<dbReference type="AlphaFoldDB" id="A0A074J7K2"/>
<sequence>MSLVLLAISLSIALGVLAFRFAVVALPVMAGIAAFLQVHEGGAGFGLSFLAGLAGAAVSVALVIAILCFARNPFLRLGALGLFAVPAAVAGYALAHGVAKHALDPGVMLTLICGGCGAVVAVAAMINLNTLGVGLLDP</sequence>
<gene>
    <name evidence="2" type="ORF">TP2_17705</name>
</gene>
<keyword evidence="3" id="KW-1185">Reference proteome</keyword>
<organism evidence="2 3">
    <name type="scientific">Thioclava pacifica DSM 10166</name>
    <dbReference type="NCBI Taxonomy" id="1353537"/>
    <lineage>
        <taxon>Bacteria</taxon>
        <taxon>Pseudomonadati</taxon>
        <taxon>Pseudomonadota</taxon>
        <taxon>Alphaproteobacteria</taxon>
        <taxon>Rhodobacterales</taxon>
        <taxon>Paracoccaceae</taxon>
        <taxon>Thioclava</taxon>
    </lineage>
</organism>
<keyword evidence="1" id="KW-1133">Transmembrane helix</keyword>
<evidence type="ECO:0000256" key="1">
    <source>
        <dbReference type="SAM" id="Phobius"/>
    </source>
</evidence>